<feature type="compositionally biased region" description="Polar residues" evidence="2">
    <location>
        <begin position="221"/>
        <end position="238"/>
    </location>
</feature>
<proteinExistence type="predicted"/>
<comment type="caution">
    <text evidence="3">The sequence shown here is derived from an EMBL/GenBank/DDBJ whole genome shotgun (WGS) entry which is preliminary data.</text>
</comment>
<keyword evidence="4" id="KW-1185">Reference proteome</keyword>
<dbReference type="AlphaFoldDB" id="A0AAN9TAS3"/>
<accession>A0AAN9TAS3</accession>
<reference evidence="3 4" key="1">
    <citation type="submission" date="2024-03" db="EMBL/GenBank/DDBJ databases">
        <title>Adaptation during the transition from Ophiocordyceps entomopathogen to insect associate is accompanied by gene loss and intensified selection.</title>
        <authorList>
            <person name="Ward C.M."/>
            <person name="Onetto C.A."/>
            <person name="Borneman A.R."/>
        </authorList>
    </citation>
    <scope>NUCLEOTIDE SEQUENCE [LARGE SCALE GENOMIC DNA]</scope>
    <source>
        <strain evidence="3">AWRI1</strain>
        <tissue evidence="3">Single Adult Female</tissue>
    </source>
</reference>
<dbReference type="Proteomes" id="UP001367676">
    <property type="component" value="Unassembled WGS sequence"/>
</dbReference>
<evidence type="ECO:0000256" key="2">
    <source>
        <dbReference type="SAM" id="MobiDB-lite"/>
    </source>
</evidence>
<evidence type="ECO:0000313" key="4">
    <source>
        <dbReference type="Proteomes" id="UP001367676"/>
    </source>
</evidence>
<evidence type="ECO:0000256" key="1">
    <source>
        <dbReference type="SAM" id="Coils"/>
    </source>
</evidence>
<protein>
    <submittedName>
        <fullName evidence="3">Uncharacterized protein</fullName>
    </submittedName>
</protein>
<dbReference type="EMBL" id="JBBCAQ010000034">
    <property type="protein sequence ID" value="KAK7579589.1"/>
    <property type="molecule type" value="Genomic_DNA"/>
</dbReference>
<organism evidence="3 4">
    <name type="scientific">Parthenolecanium corni</name>
    <dbReference type="NCBI Taxonomy" id="536013"/>
    <lineage>
        <taxon>Eukaryota</taxon>
        <taxon>Metazoa</taxon>
        <taxon>Ecdysozoa</taxon>
        <taxon>Arthropoda</taxon>
        <taxon>Hexapoda</taxon>
        <taxon>Insecta</taxon>
        <taxon>Pterygota</taxon>
        <taxon>Neoptera</taxon>
        <taxon>Paraneoptera</taxon>
        <taxon>Hemiptera</taxon>
        <taxon>Sternorrhyncha</taxon>
        <taxon>Coccoidea</taxon>
        <taxon>Coccidae</taxon>
        <taxon>Parthenolecanium</taxon>
    </lineage>
</organism>
<gene>
    <name evidence="3" type="ORF">V9T40_000218</name>
</gene>
<name>A0AAN9TAS3_9HEMI</name>
<keyword evidence="1" id="KW-0175">Coiled coil</keyword>
<evidence type="ECO:0000313" key="3">
    <source>
        <dbReference type="EMBL" id="KAK7579589.1"/>
    </source>
</evidence>
<feature type="coiled-coil region" evidence="1">
    <location>
        <begin position="171"/>
        <end position="205"/>
    </location>
</feature>
<sequence>MEREACALVGWLVEMPVQQGVTRDAMLRVDAALWKSLSSLFSFDFSVRPSVRVRVRSQVANSEGLLHCVVFKLLAARCSLLAALRCQYSVYIIYIIQSVSVRLRARGESQSVSHSVCLALVGREVVSSRLVSSRLVSSLLCLQRTRISSTLAHQFWFSYPPPGAGTSRSQTEDDKKEKKEIADAVAKAEQQQKQILLRADRQDRESLCDYKLERHSPLIAGSNTDASTDPSERNSSVSRHSRLSGDSVVEGQPPSECPTNSIRSM</sequence>
<feature type="region of interest" description="Disordered" evidence="2">
    <location>
        <begin position="219"/>
        <end position="265"/>
    </location>
</feature>